<dbReference type="AlphaFoldDB" id="A0AAD9QR61"/>
<comment type="caution">
    <text evidence="3">The sequence shown here is derived from an EMBL/GenBank/DDBJ whole genome shotgun (WGS) entry which is preliminary data.</text>
</comment>
<accession>A0AAD9QR61</accession>
<dbReference type="InterPro" id="IPR042448">
    <property type="entry name" value="CCNB1IP1"/>
</dbReference>
<evidence type="ECO:0000256" key="1">
    <source>
        <dbReference type="SAM" id="Coils"/>
    </source>
</evidence>
<name>A0AAD9QR61_ACRCE</name>
<evidence type="ECO:0000313" key="3">
    <source>
        <dbReference type="EMBL" id="KAK2565854.1"/>
    </source>
</evidence>
<feature type="coiled-coil region" evidence="1">
    <location>
        <begin position="102"/>
        <end position="150"/>
    </location>
</feature>
<dbReference type="GO" id="GO:0000795">
    <property type="term" value="C:synaptonemal complex"/>
    <property type="evidence" value="ECO:0007669"/>
    <property type="project" value="InterPro"/>
</dbReference>
<proteinExistence type="predicted"/>
<evidence type="ECO:0000256" key="2">
    <source>
        <dbReference type="SAM" id="MobiDB-lite"/>
    </source>
</evidence>
<dbReference type="EMBL" id="JARQWQ010000018">
    <property type="protein sequence ID" value="KAK2565854.1"/>
    <property type="molecule type" value="Genomic_DNA"/>
</dbReference>
<feature type="region of interest" description="Disordered" evidence="2">
    <location>
        <begin position="201"/>
        <end position="225"/>
    </location>
</feature>
<evidence type="ECO:0000313" key="4">
    <source>
        <dbReference type="Proteomes" id="UP001249851"/>
    </source>
</evidence>
<reference evidence="3" key="2">
    <citation type="journal article" date="2023" name="Science">
        <title>Genomic signatures of disease resistance in endangered staghorn corals.</title>
        <authorList>
            <person name="Vollmer S.V."/>
            <person name="Selwyn J.D."/>
            <person name="Despard B.A."/>
            <person name="Roesel C.L."/>
        </authorList>
    </citation>
    <scope>NUCLEOTIDE SEQUENCE</scope>
    <source>
        <strain evidence="3">K2</strain>
    </source>
</reference>
<dbReference type="PANTHER" id="PTHR14305:SF0">
    <property type="entry name" value="E3 UBIQUITIN-PROTEIN LIGASE CCNB1IP1"/>
    <property type="match status" value="1"/>
</dbReference>
<keyword evidence="4" id="KW-1185">Reference proteome</keyword>
<gene>
    <name evidence="3" type="ORF">P5673_010140</name>
</gene>
<sequence>MKPDIFCDDDGTREFNKNLVCPACETDLSGKFDVIRVDLQASEQFKSMVLAGQKPEVIMEICSRALAFWTYQTHQEKMYQDYVANKAKEKATQLEQYYNQVLSKVQAELKYDKKELEDTKKQYSELSERLMEKNRQYLKLQRMYDSLRRKSITPAVLEGRNDSSVESRGIAGQMSKHLFEIPLGTGAGDFNVFEANIPQTSARAPSPSLRQGNEAHDNGTGKFTLDFVGTPGIGRRLGQKGLNNN</sequence>
<protein>
    <submittedName>
        <fullName evidence="3">E3 ubiquitin-protein ligase CCNB1IP1</fullName>
    </submittedName>
</protein>
<dbReference type="GO" id="GO:0007131">
    <property type="term" value="P:reciprocal meiotic recombination"/>
    <property type="evidence" value="ECO:0007669"/>
    <property type="project" value="InterPro"/>
</dbReference>
<keyword evidence="1" id="KW-0175">Coiled coil</keyword>
<organism evidence="3 4">
    <name type="scientific">Acropora cervicornis</name>
    <name type="common">Staghorn coral</name>
    <dbReference type="NCBI Taxonomy" id="6130"/>
    <lineage>
        <taxon>Eukaryota</taxon>
        <taxon>Metazoa</taxon>
        <taxon>Cnidaria</taxon>
        <taxon>Anthozoa</taxon>
        <taxon>Hexacorallia</taxon>
        <taxon>Scleractinia</taxon>
        <taxon>Astrocoeniina</taxon>
        <taxon>Acroporidae</taxon>
        <taxon>Acropora</taxon>
    </lineage>
</organism>
<dbReference type="Proteomes" id="UP001249851">
    <property type="component" value="Unassembled WGS sequence"/>
</dbReference>
<dbReference type="PANTHER" id="PTHR14305">
    <property type="entry name" value="E3 UBIQUITIN-PROTEIN LIGASE CCNB1IP1"/>
    <property type="match status" value="1"/>
</dbReference>
<dbReference type="GO" id="GO:0061630">
    <property type="term" value="F:ubiquitin protein ligase activity"/>
    <property type="evidence" value="ECO:0007669"/>
    <property type="project" value="InterPro"/>
</dbReference>
<feature type="compositionally biased region" description="Polar residues" evidence="2">
    <location>
        <begin position="201"/>
        <end position="211"/>
    </location>
</feature>
<reference evidence="3" key="1">
    <citation type="journal article" date="2023" name="G3 (Bethesda)">
        <title>Whole genome assembly and annotation of the endangered Caribbean coral Acropora cervicornis.</title>
        <authorList>
            <person name="Selwyn J.D."/>
            <person name="Vollmer S.V."/>
        </authorList>
    </citation>
    <scope>NUCLEOTIDE SEQUENCE</scope>
    <source>
        <strain evidence="3">K2</strain>
    </source>
</reference>